<dbReference type="EMBL" id="BOQT01000001">
    <property type="protein sequence ID" value="GIN18897.1"/>
    <property type="molecule type" value="Genomic_DNA"/>
</dbReference>
<feature type="transmembrane region" description="Helical" evidence="1">
    <location>
        <begin position="90"/>
        <end position="107"/>
    </location>
</feature>
<name>A0ABQ4JZE2_9BACI</name>
<feature type="transmembrane region" description="Helical" evidence="1">
    <location>
        <begin position="229"/>
        <end position="252"/>
    </location>
</feature>
<feature type="transmembrane region" description="Helical" evidence="1">
    <location>
        <begin position="159"/>
        <end position="176"/>
    </location>
</feature>
<sequence length="301" mass="32939">MSNSITRGFAMPLIWAPVTPIVGVVIVLTGVSWVSILPLLIPLSIFGLLLDWVMEGRKMKSIPDLNLSVSTKSPVAAATEEPGHGRPGRVLHILTAILVFNIFISMAEARFPYSFLILVSILVVPFSLIWSSMLNKGKEFMSSLREHINIFPDRMKEQFFIYLSAGFLISSIKISGANETLNHIIVNLISVISAEFFIILLPLFPLAFAFVGLHPAVTLSLMAGALDPAVIGISPIVLAVAMLSGAISAFLIGPYNATLGLMASIIKESSLKVSNWNLKFTIIFICWIMLYLFVLQLIIHS</sequence>
<protein>
    <submittedName>
        <fullName evidence="2">Uncharacterized protein</fullName>
    </submittedName>
</protein>
<evidence type="ECO:0000313" key="2">
    <source>
        <dbReference type="EMBL" id="GIN18897.1"/>
    </source>
</evidence>
<dbReference type="Proteomes" id="UP000680279">
    <property type="component" value="Unassembled WGS sequence"/>
</dbReference>
<proteinExistence type="predicted"/>
<comment type="caution">
    <text evidence="2">The sequence shown here is derived from an EMBL/GenBank/DDBJ whole genome shotgun (WGS) entry which is preliminary data.</text>
</comment>
<keyword evidence="1" id="KW-1133">Transmembrane helix</keyword>
<reference evidence="2 3" key="1">
    <citation type="submission" date="2021-03" db="EMBL/GenBank/DDBJ databases">
        <title>Antimicrobial resistance genes in bacteria isolated from Japanese honey, and their potential for conferring macrolide and lincosamide resistance in the American foulbrood pathogen Paenibacillus larvae.</title>
        <authorList>
            <person name="Okamoto M."/>
            <person name="Kumagai M."/>
            <person name="Kanamori H."/>
            <person name="Takamatsu D."/>
        </authorList>
    </citation>
    <scope>NUCLEOTIDE SEQUENCE [LARGE SCALE GENOMIC DNA]</scope>
    <source>
        <strain evidence="2 3">J1TS3</strain>
    </source>
</reference>
<feature type="transmembrane region" description="Helical" evidence="1">
    <location>
        <begin position="113"/>
        <end position="135"/>
    </location>
</feature>
<accession>A0ABQ4JZE2</accession>
<evidence type="ECO:0000313" key="3">
    <source>
        <dbReference type="Proteomes" id="UP000680279"/>
    </source>
</evidence>
<evidence type="ECO:0000256" key="1">
    <source>
        <dbReference type="SAM" id="Phobius"/>
    </source>
</evidence>
<keyword evidence="1" id="KW-0812">Transmembrane</keyword>
<gene>
    <name evidence="2" type="ORF">J1TS3_00310</name>
</gene>
<keyword evidence="3" id="KW-1185">Reference proteome</keyword>
<keyword evidence="1" id="KW-0472">Membrane</keyword>
<feature type="transmembrane region" description="Helical" evidence="1">
    <location>
        <begin position="196"/>
        <end position="217"/>
    </location>
</feature>
<feature type="transmembrane region" description="Helical" evidence="1">
    <location>
        <begin position="280"/>
        <end position="299"/>
    </location>
</feature>
<organism evidence="2 3">
    <name type="scientific">Siminovitchia fordii</name>
    <dbReference type="NCBI Taxonomy" id="254759"/>
    <lineage>
        <taxon>Bacteria</taxon>
        <taxon>Bacillati</taxon>
        <taxon>Bacillota</taxon>
        <taxon>Bacilli</taxon>
        <taxon>Bacillales</taxon>
        <taxon>Bacillaceae</taxon>
        <taxon>Siminovitchia</taxon>
    </lineage>
</organism>